<evidence type="ECO:0000313" key="2">
    <source>
        <dbReference type="Proteomes" id="UP001358586"/>
    </source>
</evidence>
<reference evidence="1 2" key="1">
    <citation type="submission" date="2023-03" db="EMBL/GenBank/DDBJ databases">
        <title>WGS of Gossypium arboreum.</title>
        <authorList>
            <person name="Yu D."/>
        </authorList>
    </citation>
    <scope>NUCLEOTIDE SEQUENCE [LARGE SCALE GENOMIC DNA]</scope>
    <source>
        <tissue evidence="1">Leaf</tissue>
    </source>
</reference>
<proteinExistence type="predicted"/>
<comment type="caution">
    <text evidence="1">The sequence shown here is derived from an EMBL/GenBank/DDBJ whole genome shotgun (WGS) entry which is preliminary data.</text>
</comment>
<dbReference type="EMBL" id="JARKNE010000003">
    <property type="protein sequence ID" value="KAK5839442.1"/>
    <property type="molecule type" value="Genomic_DNA"/>
</dbReference>
<organism evidence="1 2">
    <name type="scientific">Gossypium arboreum</name>
    <name type="common">Tree cotton</name>
    <name type="synonym">Gossypium nanking</name>
    <dbReference type="NCBI Taxonomy" id="29729"/>
    <lineage>
        <taxon>Eukaryota</taxon>
        <taxon>Viridiplantae</taxon>
        <taxon>Streptophyta</taxon>
        <taxon>Embryophyta</taxon>
        <taxon>Tracheophyta</taxon>
        <taxon>Spermatophyta</taxon>
        <taxon>Magnoliopsida</taxon>
        <taxon>eudicotyledons</taxon>
        <taxon>Gunneridae</taxon>
        <taxon>Pentapetalae</taxon>
        <taxon>rosids</taxon>
        <taxon>malvids</taxon>
        <taxon>Malvales</taxon>
        <taxon>Malvaceae</taxon>
        <taxon>Malvoideae</taxon>
        <taxon>Gossypium</taxon>
    </lineage>
</organism>
<keyword evidence="2" id="KW-1185">Reference proteome</keyword>
<name>A0ABR0QJF6_GOSAR</name>
<gene>
    <name evidence="1" type="ORF">PVK06_008231</name>
</gene>
<sequence length="103" mass="12040">MRHGQSTMELLIDALFQSLVPRWPSYGLTILWTIWFYRNIFLWQNVSAAAISILRFVDLFLQSWQQAGRVFEVVQAFSERLMVSSIAWLQPLTRFLNCNVDAA</sequence>
<dbReference type="Proteomes" id="UP001358586">
    <property type="component" value="Chromosome 3"/>
</dbReference>
<protein>
    <submittedName>
        <fullName evidence="1">Uncharacterized protein</fullName>
    </submittedName>
</protein>
<accession>A0ABR0QJF6</accession>
<evidence type="ECO:0000313" key="1">
    <source>
        <dbReference type="EMBL" id="KAK5839442.1"/>
    </source>
</evidence>